<comment type="caution">
    <text evidence="1">The sequence shown here is derived from an EMBL/GenBank/DDBJ whole genome shotgun (WGS) entry which is preliminary data.</text>
</comment>
<reference evidence="1" key="2">
    <citation type="submission" date="2019-02" db="EMBL/GenBank/DDBJ databases">
        <authorList>
            <person name="Odamaki T."/>
        </authorList>
    </citation>
    <scope>NUCLEOTIDE SEQUENCE</scope>
    <source>
        <strain evidence="1">MCC10008</strain>
        <strain evidence="2">MCC10102</strain>
    </source>
</reference>
<dbReference type="AlphaFoldDB" id="A0A4R0SGC1"/>
<dbReference type="RefSeq" id="WP_131215159.1">
    <property type="nucleotide sequence ID" value="NZ_SHPR01000051.1"/>
</dbReference>
<protein>
    <submittedName>
        <fullName evidence="1">Uncharacterized protein</fullName>
    </submittedName>
</protein>
<dbReference type="InterPro" id="IPR036514">
    <property type="entry name" value="SGNH_hydro_sf"/>
</dbReference>
<proteinExistence type="predicted"/>
<dbReference type="EMBL" id="SHSV01000032">
    <property type="protein sequence ID" value="TCF43357.1"/>
    <property type="molecule type" value="Genomic_DNA"/>
</dbReference>
<dbReference type="Proteomes" id="UP000292241">
    <property type="component" value="Unassembled WGS sequence"/>
</dbReference>
<organism evidence="1 3">
    <name type="scientific">Bifidobacterium longum subsp. longum</name>
    <dbReference type="NCBI Taxonomy" id="1679"/>
    <lineage>
        <taxon>Bacteria</taxon>
        <taxon>Bacillati</taxon>
        <taxon>Actinomycetota</taxon>
        <taxon>Actinomycetes</taxon>
        <taxon>Bifidobacteriales</taxon>
        <taxon>Bifidobacteriaceae</taxon>
        <taxon>Bifidobacterium</taxon>
    </lineage>
</organism>
<dbReference type="Gene3D" id="3.40.50.1110">
    <property type="entry name" value="SGNH hydrolase"/>
    <property type="match status" value="1"/>
</dbReference>
<reference evidence="3 4" key="1">
    <citation type="journal article" date="2018" name="Sci. Rep.">
        <title>Genomic diversity and distribution of Bifidobacterium longum subsp. longum across the human lifespan.</title>
        <authorList>
            <person name="Odamaki T."/>
            <person name="Bottacini F."/>
            <person name="Kato K."/>
            <person name="Mitsuyama E."/>
            <person name="Yoshida K."/>
            <person name="Horigome A."/>
            <person name="Xiao J.Z."/>
            <person name="van Sinderen D."/>
        </authorList>
    </citation>
    <scope>NUCLEOTIDE SEQUENCE [LARGE SCALE GENOMIC DNA]</scope>
    <source>
        <strain evidence="1 3">MCC10008</strain>
        <strain evidence="2 4">MCC10102</strain>
    </source>
</reference>
<dbReference type="EMBL" id="SHPR01000051">
    <property type="protein sequence ID" value="TCD82040.1"/>
    <property type="molecule type" value="Genomic_DNA"/>
</dbReference>
<evidence type="ECO:0000313" key="1">
    <source>
        <dbReference type="EMBL" id="TCD82040.1"/>
    </source>
</evidence>
<evidence type="ECO:0000313" key="4">
    <source>
        <dbReference type="Proteomes" id="UP000292692"/>
    </source>
</evidence>
<dbReference type="SUPFAM" id="SSF52266">
    <property type="entry name" value="SGNH hydrolase"/>
    <property type="match status" value="1"/>
</dbReference>
<evidence type="ECO:0000313" key="2">
    <source>
        <dbReference type="EMBL" id="TCF43357.1"/>
    </source>
</evidence>
<name>A0A4R0SGC1_BIFLL</name>
<gene>
    <name evidence="1" type="ORF">MCC10008_1947</name>
    <name evidence="2" type="ORF">MCC10102_1841</name>
</gene>
<accession>A0A4R0SGC1</accession>
<sequence>MSEQIVDLIEAVMPGPRGLTGPQGPVGSGVVPEDEAVAGLVSASSSATAGALDLAVPARSGVVRLLVFGDSWTAYYGQQLPSAIASKLHAAWWKCYGVSGAKMGDIAQQIAQAGADESFDNATVTHVVIVGGTNNIFDPGQGSDSATLRDQAADVVDNLTAYYPHARCHYFPDNSRTANGGRTGGYFDIVQQFCQFSDVVCHPETLWLLAYGNFEFYRTDSTNRENLQHLTRNGYDWLAGYIAACVRGGDTTRYAMRCTSACDFQYRADYLKAVSPDSEYEFIGDLKIYGGAYTSTMMRITYDGGMTQVSLQLAGLAWTAKGVPQSTQRYALLDLQTYPISADTAAFEYAQYKTNLTIPPVPVTGHGVAWLGTDGQITDDASPVLPVTGTLAAGEYGSLRMRVFADKGDTTSPWPSFNRINLDYTPYRNI</sequence>
<evidence type="ECO:0000313" key="3">
    <source>
        <dbReference type="Proteomes" id="UP000292241"/>
    </source>
</evidence>
<dbReference type="Proteomes" id="UP000292692">
    <property type="component" value="Unassembled WGS sequence"/>
</dbReference>